<keyword evidence="2" id="KW-0285">Flavoprotein</keyword>
<comment type="caution">
    <text evidence="7">The sequence shown here is derived from an EMBL/GenBank/DDBJ whole genome shotgun (WGS) entry which is preliminary data.</text>
</comment>
<gene>
    <name evidence="7" type="ORF">SLS56_007094</name>
</gene>
<feature type="region of interest" description="Disordered" evidence="4">
    <location>
        <begin position="243"/>
        <end position="268"/>
    </location>
</feature>
<reference evidence="7 8" key="1">
    <citation type="submission" date="2024-02" db="EMBL/GenBank/DDBJ databases">
        <title>De novo assembly and annotation of 12 fungi associated with fruit tree decline syndrome in Ontario, Canada.</title>
        <authorList>
            <person name="Sulman M."/>
            <person name="Ellouze W."/>
            <person name="Ilyukhin E."/>
        </authorList>
    </citation>
    <scope>NUCLEOTIDE SEQUENCE [LARGE SCALE GENOMIC DNA]</scope>
    <source>
        <strain evidence="7 8">M1-105</strain>
    </source>
</reference>
<dbReference type="Pfam" id="PF18158">
    <property type="entry name" value="AidB_N"/>
    <property type="match status" value="1"/>
</dbReference>
<evidence type="ECO:0000313" key="7">
    <source>
        <dbReference type="EMBL" id="KAL1625947.1"/>
    </source>
</evidence>
<evidence type="ECO:0000256" key="2">
    <source>
        <dbReference type="ARBA" id="ARBA00022630"/>
    </source>
</evidence>
<name>A0ABR3SPR5_9PEZI</name>
<evidence type="ECO:0000256" key="1">
    <source>
        <dbReference type="ARBA" id="ARBA00009347"/>
    </source>
</evidence>
<protein>
    <recommendedName>
        <fullName evidence="9">Acyl-CoA dehydrogenase</fullName>
    </recommendedName>
</protein>
<dbReference type="InterPro" id="IPR009075">
    <property type="entry name" value="AcylCo_DH/oxidase_C"/>
</dbReference>
<dbReference type="InterPro" id="IPR052904">
    <property type="entry name" value="Acyl-CoA_dehydrogenase-like"/>
</dbReference>
<evidence type="ECO:0000256" key="4">
    <source>
        <dbReference type="SAM" id="MobiDB-lite"/>
    </source>
</evidence>
<dbReference type="PANTHER" id="PTHR42707">
    <property type="entry name" value="ACYL-COA DEHYDROGENASE"/>
    <property type="match status" value="1"/>
</dbReference>
<evidence type="ECO:0000259" key="5">
    <source>
        <dbReference type="Pfam" id="PF00441"/>
    </source>
</evidence>
<dbReference type="InterPro" id="IPR009100">
    <property type="entry name" value="AcylCoA_DH/oxidase_NM_dom_sf"/>
</dbReference>
<feature type="compositionally biased region" description="Low complexity" evidence="4">
    <location>
        <begin position="249"/>
        <end position="259"/>
    </location>
</feature>
<evidence type="ECO:0000256" key="3">
    <source>
        <dbReference type="ARBA" id="ARBA00022827"/>
    </source>
</evidence>
<comment type="similarity">
    <text evidence="1">Belongs to the acyl-CoA dehydrogenase family.</text>
</comment>
<evidence type="ECO:0008006" key="9">
    <source>
        <dbReference type="Google" id="ProtNLM"/>
    </source>
</evidence>
<dbReference type="SUPFAM" id="SSF47203">
    <property type="entry name" value="Acyl-CoA dehydrogenase C-terminal domain-like"/>
    <property type="match status" value="1"/>
</dbReference>
<dbReference type="Gene3D" id="2.40.110.20">
    <property type="match status" value="1"/>
</dbReference>
<sequence length="521" mass="54946">MTTDNLNESQLNLSAAYLPADLQRTLAPDLHRFGALVLSPRVLAHTADAERNPPYVKTWDSFGRRVDQIVTSAGWRALTALGQAEGIVAIPFERAHGAYSRVHQFLLYHMWSGSAALATCPSAMTDGAARLLALELADANLAAAQRRVFEDAFRRLTSRDPATAWTSGQWMTERAGGSDVAGTETQAALLGAAPAGSDAHGNALGDYAVDGFKWFSSATDSQMAVLLARTPDGALSAFFAPMRRQRQASSPSSPSPSSDDTNDDDPTELNGIAIQRLKPKLGTRPVPTAELELRGLRAHALGPPGSGVRRIATVLNVTRAHNAASAAGLWGRGLGAARAFARVRQVRGGRLLRDSALHVRALAAQAVEYRGAMHLAFGVAALLGVVEGEGGGTEWMARVGLGVGDAAPLLRVLTPVAKALTARAAVAGLAECMEALGGVGYLENEDPELNVARLFRDANVLSIWEGTTNVMADDLVRVVKGNEGEKALGSVRRLVDGVVSTKGLAGSSTAEAIRLDFKAER</sequence>
<keyword evidence="3" id="KW-0274">FAD</keyword>
<evidence type="ECO:0000313" key="8">
    <source>
        <dbReference type="Proteomes" id="UP001521116"/>
    </source>
</evidence>
<dbReference type="InterPro" id="IPR041504">
    <property type="entry name" value="AidB_N"/>
</dbReference>
<proteinExistence type="inferred from homology"/>
<dbReference type="InterPro" id="IPR036250">
    <property type="entry name" value="AcylCo_DH-like_C"/>
</dbReference>
<evidence type="ECO:0000259" key="6">
    <source>
        <dbReference type="Pfam" id="PF18158"/>
    </source>
</evidence>
<dbReference type="Proteomes" id="UP001521116">
    <property type="component" value="Unassembled WGS sequence"/>
</dbReference>
<feature type="domain" description="Acyl-CoA dehydrogenase/oxidase C-terminal" evidence="5">
    <location>
        <begin position="305"/>
        <end position="478"/>
    </location>
</feature>
<dbReference type="PANTHER" id="PTHR42707:SF2">
    <property type="entry name" value="ACD11 DEHYDROGENASE"/>
    <property type="match status" value="1"/>
</dbReference>
<organism evidence="7 8">
    <name type="scientific">Neofusicoccum ribis</name>
    <dbReference type="NCBI Taxonomy" id="45134"/>
    <lineage>
        <taxon>Eukaryota</taxon>
        <taxon>Fungi</taxon>
        <taxon>Dikarya</taxon>
        <taxon>Ascomycota</taxon>
        <taxon>Pezizomycotina</taxon>
        <taxon>Dothideomycetes</taxon>
        <taxon>Dothideomycetes incertae sedis</taxon>
        <taxon>Botryosphaeriales</taxon>
        <taxon>Botryosphaeriaceae</taxon>
        <taxon>Neofusicoccum</taxon>
    </lineage>
</organism>
<dbReference type="SUPFAM" id="SSF56645">
    <property type="entry name" value="Acyl-CoA dehydrogenase NM domain-like"/>
    <property type="match status" value="1"/>
</dbReference>
<accession>A0ABR3SPR5</accession>
<dbReference type="Gene3D" id="1.20.140.10">
    <property type="entry name" value="Butyryl-CoA Dehydrogenase, subunit A, domain 3"/>
    <property type="match status" value="1"/>
</dbReference>
<dbReference type="EMBL" id="JAJVDC020000088">
    <property type="protein sequence ID" value="KAL1625947.1"/>
    <property type="molecule type" value="Genomic_DNA"/>
</dbReference>
<dbReference type="Pfam" id="PF00441">
    <property type="entry name" value="Acyl-CoA_dh_1"/>
    <property type="match status" value="1"/>
</dbReference>
<dbReference type="Gene3D" id="6.10.250.600">
    <property type="match status" value="1"/>
</dbReference>
<keyword evidence="8" id="KW-1185">Reference proteome</keyword>
<feature type="domain" description="Adaptive response protein AidB N-terminal" evidence="6">
    <location>
        <begin position="23"/>
        <end position="135"/>
    </location>
</feature>